<dbReference type="RefSeq" id="WP_309771043.1">
    <property type="nucleotide sequence ID" value="NZ_JAVIZC010000003.1"/>
</dbReference>
<organism evidence="4 5">
    <name type="scientific">Agrobacterium larrymoorei</name>
    <dbReference type="NCBI Taxonomy" id="160699"/>
    <lineage>
        <taxon>Bacteria</taxon>
        <taxon>Pseudomonadati</taxon>
        <taxon>Pseudomonadota</taxon>
        <taxon>Alphaproteobacteria</taxon>
        <taxon>Hyphomicrobiales</taxon>
        <taxon>Rhizobiaceae</taxon>
        <taxon>Rhizobium/Agrobacterium group</taxon>
        <taxon>Agrobacterium</taxon>
    </lineage>
</organism>
<evidence type="ECO:0000259" key="3">
    <source>
        <dbReference type="PROSITE" id="PS50887"/>
    </source>
</evidence>
<dbReference type="Gene3D" id="3.30.70.270">
    <property type="match status" value="1"/>
</dbReference>
<dbReference type="InterPro" id="IPR029787">
    <property type="entry name" value="Nucleotide_cyclase"/>
</dbReference>
<dbReference type="InterPro" id="IPR050469">
    <property type="entry name" value="Diguanylate_Cyclase"/>
</dbReference>
<dbReference type="InterPro" id="IPR000160">
    <property type="entry name" value="GGDEF_dom"/>
</dbReference>
<dbReference type="PANTHER" id="PTHR45138">
    <property type="entry name" value="REGULATORY COMPONENTS OF SENSORY TRANSDUCTION SYSTEM"/>
    <property type="match status" value="1"/>
</dbReference>
<proteinExistence type="predicted"/>
<dbReference type="InterPro" id="IPR043128">
    <property type="entry name" value="Rev_trsase/Diguanyl_cyclase"/>
</dbReference>
<dbReference type="AlphaFoldDB" id="A0AAJ2BEE2"/>
<name>A0AAJ2BEE2_9HYPH</name>
<dbReference type="EC" id="2.7.7.65" evidence="1"/>
<sequence length="139" mass="15013">MAVKEVGFIVATDLDRFKSINDSLGHATGDEVIRRFARHLQDAAGPRDLVGRMGGEEFAFFIASSDGRNVLERVERLRTSVPALYPDIGLKAPVTASFGVVRLKPEESFQQAYARADAALYASKNAGRNTTVADLGEAA</sequence>
<dbReference type="EMBL" id="JAVIZC010000003">
    <property type="protein sequence ID" value="MDR6102288.1"/>
    <property type="molecule type" value="Genomic_DNA"/>
</dbReference>
<dbReference type="SUPFAM" id="SSF55073">
    <property type="entry name" value="Nucleotide cyclase"/>
    <property type="match status" value="1"/>
</dbReference>
<dbReference type="SMART" id="SM00267">
    <property type="entry name" value="GGDEF"/>
    <property type="match status" value="1"/>
</dbReference>
<dbReference type="Pfam" id="PF00990">
    <property type="entry name" value="GGDEF"/>
    <property type="match status" value="1"/>
</dbReference>
<evidence type="ECO:0000256" key="2">
    <source>
        <dbReference type="ARBA" id="ARBA00034247"/>
    </source>
</evidence>
<dbReference type="GO" id="GO:0043709">
    <property type="term" value="P:cell adhesion involved in single-species biofilm formation"/>
    <property type="evidence" value="ECO:0007669"/>
    <property type="project" value="TreeGrafter"/>
</dbReference>
<comment type="caution">
    <text evidence="4">The sequence shown here is derived from an EMBL/GenBank/DDBJ whole genome shotgun (WGS) entry which is preliminary data.</text>
</comment>
<dbReference type="GO" id="GO:1902201">
    <property type="term" value="P:negative regulation of bacterial-type flagellum-dependent cell motility"/>
    <property type="evidence" value="ECO:0007669"/>
    <property type="project" value="TreeGrafter"/>
</dbReference>
<dbReference type="GO" id="GO:0052621">
    <property type="term" value="F:diguanylate cyclase activity"/>
    <property type="evidence" value="ECO:0007669"/>
    <property type="project" value="UniProtKB-EC"/>
</dbReference>
<evidence type="ECO:0000256" key="1">
    <source>
        <dbReference type="ARBA" id="ARBA00012528"/>
    </source>
</evidence>
<feature type="domain" description="GGDEF" evidence="3">
    <location>
        <begin position="5"/>
        <end position="136"/>
    </location>
</feature>
<dbReference type="PANTHER" id="PTHR45138:SF9">
    <property type="entry name" value="DIGUANYLATE CYCLASE DGCM-RELATED"/>
    <property type="match status" value="1"/>
</dbReference>
<accession>A0AAJ2BEE2</accession>
<evidence type="ECO:0000313" key="5">
    <source>
        <dbReference type="Proteomes" id="UP001255601"/>
    </source>
</evidence>
<dbReference type="CDD" id="cd01949">
    <property type="entry name" value="GGDEF"/>
    <property type="match status" value="1"/>
</dbReference>
<dbReference type="NCBIfam" id="TIGR00254">
    <property type="entry name" value="GGDEF"/>
    <property type="match status" value="1"/>
</dbReference>
<evidence type="ECO:0000313" key="4">
    <source>
        <dbReference type="EMBL" id="MDR6102288.1"/>
    </source>
</evidence>
<dbReference type="PROSITE" id="PS50887">
    <property type="entry name" value="GGDEF"/>
    <property type="match status" value="1"/>
</dbReference>
<comment type="catalytic activity">
    <reaction evidence="2">
        <text>2 GTP = 3',3'-c-di-GMP + 2 diphosphate</text>
        <dbReference type="Rhea" id="RHEA:24898"/>
        <dbReference type="ChEBI" id="CHEBI:33019"/>
        <dbReference type="ChEBI" id="CHEBI:37565"/>
        <dbReference type="ChEBI" id="CHEBI:58805"/>
        <dbReference type="EC" id="2.7.7.65"/>
    </reaction>
</comment>
<reference evidence="4" key="1">
    <citation type="submission" date="2023-08" db="EMBL/GenBank/DDBJ databases">
        <title>Functional and genomic diversity of the sorghum phyllosphere microbiome.</title>
        <authorList>
            <person name="Shade A."/>
        </authorList>
    </citation>
    <scope>NUCLEOTIDE SEQUENCE</scope>
    <source>
        <strain evidence="4">SORGH_AS_0974</strain>
    </source>
</reference>
<dbReference type="GO" id="GO:0005886">
    <property type="term" value="C:plasma membrane"/>
    <property type="evidence" value="ECO:0007669"/>
    <property type="project" value="TreeGrafter"/>
</dbReference>
<gene>
    <name evidence="4" type="ORF">QE369_002485</name>
</gene>
<protein>
    <recommendedName>
        <fullName evidence="1">diguanylate cyclase</fullName>
        <ecNumber evidence="1">2.7.7.65</ecNumber>
    </recommendedName>
</protein>
<dbReference type="Proteomes" id="UP001255601">
    <property type="component" value="Unassembled WGS sequence"/>
</dbReference>